<evidence type="ECO:0000313" key="1">
    <source>
        <dbReference type="EMBL" id="RUP47980.1"/>
    </source>
</evidence>
<proteinExistence type="predicted"/>
<organism evidence="1 2">
    <name type="scientific">Jimgerdemannia flammicorona</name>
    <dbReference type="NCBI Taxonomy" id="994334"/>
    <lineage>
        <taxon>Eukaryota</taxon>
        <taxon>Fungi</taxon>
        <taxon>Fungi incertae sedis</taxon>
        <taxon>Mucoromycota</taxon>
        <taxon>Mucoromycotina</taxon>
        <taxon>Endogonomycetes</taxon>
        <taxon>Endogonales</taxon>
        <taxon>Endogonaceae</taxon>
        <taxon>Jimgerdemannia</taxon>
    </lineage>
</organism>
<name>A0A433DAX4_9FUNG</name>
<comment type="caution">
    <text evidence="1">The sequence shown here is derived from an EMBL/GenBank/DDBJ whole genome shotgun (WGS) entry which is preliminary data.</text>
</comment>
<dbReference type="Proteomes" id="UP000268093">
    <property type="component" value="Unassembled WGS sequence"/>
</dbReference>
<dbReference type="OrthoDB" id="165382at2759"/>
<keyword evidence="2" id="KW-1185">Reference proteome</keyword>
<gene>
    <name evidence="1" type="ORF">BC936DRAFT_145109</name>
</gene>
<evidence type="ECO:0000313" key="2">
    <source>
        <dbReference type="Proteomes" id="UP000268093"/>
    </source>
</evidence>
<dbReference type="AlphaFoldDB" id="A0A433DAX4"/>
<sequence length="77" mass="8384">MSAAPDATIMDFAIGILVSLGASIMNALGLNLLKLDHVRNSQRSMHEQRNECGRPMWHLGLYLYIASQLVGSTIALS</sequence>
<reference evidence="1 2" key="1">
    <citation type="journal article" date="2018" name="New Phytol.">
        <title>Phylogenomics of Endogonaceae and evolution of mycorrhizas within Mucoromycota.</title>
        <authorList>
            <person name="Chang Y."/>
            <person name="Desiro A."/>
            <person name="Na H."/>
            <person name="Sandor L."/>
            <person name="Lipzen A."/>
            <person name="Clum A."/>
            <person name="Barry K."/>
            <person name="Grigoriev I.V."/>
            <person name="Martin F.M."/>
            <person name="Stajich J.E."/>
            <person name="Smith M.E."/>
            <person name="Bonito G."/>
            <person name="Spatafora J.W."/>
        </authorList>
    </citation>
    <scope>NUCLEOTIDE SEQUENCE [LARGE SCALE GENOMIC DNA]</scope>
    <source>
        <strain evidence="1 2">GMNB39</strain>
    </source>
</reference>
<accession>A0A433DAX4</accession>
<dbReference type="EMBL" id="RBNI01003860">
    <property type="protein sequence ID" value="RUP47980.1"/>
    <property type="molecule type" value="Genomic_DNA"/>
</dbReference>
<protein>
    <submittedName>
        <fullName evidence="1">Uncharacterized protein</fullName>
    </submittedName>
</protein>